<dbReference type="EMBL" id="BKCJ010131302">
    <property type="protein sequence ID" value="GEX80561.1"/>
    <property type="molecule type" value="Genomic_DNA"/>
</dbReference>
<dbReference type="PANTHER" id="PTHR11439">
    <property type="entry name" value="GAG-POL-RELATED RETROTRANSPOSON"/>
    <property type="match status" value="1"/>
</dbReference>
<evidence type="ECO:0000259" key="4">
    <source>
        <dbReference type="PROSITE" id="PS51370"/>
    </source>
</evidence>
<organism evidence="5">
    <name type="scientific">Tanacetum cinerariifolium</name>
    <name type="common">Dalmatian daisy</name>
    <name type="synonym">Chrysanthemum cinerariifolium</name>
    <dbReference type="NCBI Taxonomy" id="118510"/>
    <lineage>
        <taxon>Eukaryota</taxon>
        <taxon>Viridiplantae</taxon>
        <taxon>Streptophyta</taxon>
        <taxon>Embryophyta</taxon>
        <taxon>Tracheophyta</taxon>
        <taxon>Spermatophyta</taxon>
        <taxon>Magnoliopsida</taxon>
        <taxon>eudicotyledons</taxon>
        <taxon>Gunneridae</taxon>
        <taxon>Pentapetalae</taxon>
        <taxon>asterids</taxon>
        <taxon>campanulids</taxon>
        <taxon>Asterales</taxon>
        <taxon>Asteraceae</taxon>
        <taxon>Asteroideae</taxon>
        <taxon>Anthemideae</taxon>
        <taxon>Anthemidinae</taxon>
        <taxon>Tanacetum</taxon>
    </lineage>
</organism>
<keyword evidence="1" id="KW-0175">Coiled coil</keyword>
<dbReference type="InterPro" id="IPR017888">
    <property type="entry name" value="CYC/TB1_R_domain"/>
</dbReference>
<reference evidence="5" key="1">
    <citation type="journal article" date="2019" name="Sci. Rep.">
        <title>Draft genome of Tanacetum cinerariifolium, the natural source of mosquito coil.</title>
        <authorList>
            <person name="Yamashiro T."/>
            <person name="Shiraishi A."/>
            <person name="Satake H."/>
            <person name="Nakayama K."/>
        </authorList>
    </citation>
    <scope>NUCLEOTIDE SEQUENCE</scope>
</reference>
<feature type="coiled-coil region" evidence="1">
    <location>
        <begin position="362"/>
        <end position="396"/>
    </location>
</feature>
<evidence type="ECO:0000313" key="5">
    <source>
        <dbReference type="EMBL" id="GEX80561.1"/>
    </source>
</evidence>
<dbReference type="AlphaFoldDB" id="A0A699HBM5"/>
<evidence type="ECO:0000259" key="3">
    <source>
        <dbReference type="PROSITE" id="PS51369"/>
    </source>
</evidence>
<feature type="compositionally biased region" description="Polar residues" evidence="2">
    <location>
        <begin position="738"/>
        <end position="748"/>
    </location>
</feature>
<dbReference type="CDD" id="cd09272">
    <property type="entry name" value="RNase_HI_RT_Ty1"/>
    <property type="match status" value="1"/>
</dbReference>
<protein>
    <submittedName>
        <fullName evidence="5">Uncharacterized protein</fullName>
    </submittedName>
</protein>
<dbReference type="PANTHER" id="PTHR11439:SF495">
    <property type="entry name" value="REVERSE TRANSCRIPTASE, RNA-DEPENDENT DNA POLYMERASE-RELATED"/>
    <property type="match status" value="1"/>
</dbReference>
<accession>A0A699HBM5</accession>
<feature type="domain" description="TCP" evidence="3">
    <location>
        <begin position="939"/>
        <end position="997"/>
    </location>
</feature>
<comment type="caution">
    <text evidence="5">The sequence shown here is derived from an EMBL/GenBank/DDBJ whole genome shotgun (WGS) entry which is preliminary data.</text>
</comment>
<feature type="domain" description="R" evidence="4">
    <location>
        <begin position="1059"/>
        <end position="1076"/>
    </location>
</feature>
<feature type="region of interest" description="Disordered" evidence="2">
    <location>
        <begin position="730"/>
        <end position="757"/>
    </location>
</feature>
<proteinExistence type="predicted"/>
<dbReference type="PROSITE" id="PS51369">
    <property type="entry name" value="TCP"/>
    <property type="match status" value="1"/>
</dbReference>
<feature type="region of interest" description="Disordered" evidence="2">
    <location>
        <begin position="336"/>
        <end position="358"/>
    </location>
</feature>
<feature type="compositionally biased region" description="Basic and acidic residues" evidence="2">
    <location>
        <begin position="1063"/>
        <end position="1089"/>
    </location>
</feature>
<evidence type="ECO:0000256" key="2">
    <source>
        <dbReference type="SAM" id="MobiDB-lite"/>
    </source>
</evidence>
<feature type="region of interest" description="Disordered" evidence="2">
    <location>
        <begin position="1054"/>
        <end position="1089"/>
    </location>
</feature>
<gene>
    <name evidence="5" type="ORF">Tci_352536</name>
</gene>
<name>A0A699HBM5_TANCI</name>
<feature type="compositionally biased region" description="Pro residues" evidence="2">
    <location>
        <begin position="343"/>
        <end position="355"/>
    </location>
</feature>
<evidence type="ECO:0000256" key="1">
    <source>
        <dbReference type="SAM" id="Coils"/>
    </source>
</evidence>
<dbReference type="PROSITE" id="PS51370">
    <property type="entry name" value="R"/>
    <property type="match status" value="1"/>
</dbReference>
<dbReference type="InterPro" id="IPR017887">
    <property type="entry name" value="TF_TCP_subgr"/>
</dbReference>
<sequence length="1116" mass="125111">MPGRQLGAFLQTHGGNGKSASTPIDTEKPLLKYPDGEDVDMHTYRSMIGSLMYLTSSRLDIMFAVCAYAHFQVTPKVSHLHAVKRIFRYLKGKPHLGLWYPKDLPFNLVAYSDSDYAGVSLDMKSTTGGCQFLGCRLISWQCKKQIVVATLSTEVKYVAATSCCAQVLWIHNQLLDYGIHTFIMTLTFAATHNMIAYLTKSDASEGFDQIIDFLNASLIKYALTVNPNIYVLRIKQFGSSILVKKVNDVMRLQALIDRKKVIITKATIREALRLDDAESIDCLPNEEIFIELSRIGVRKGFSRVETPLFEGIIVAQQADDVAGKVDAGVDVDDVLGADVEPSLPSPTTQPPPPSQELPSTSYVAQALEIIKLKQRVKKLERKNKLKVSRLRRLRKVRTAQRIESFTDTVMDDQEDASKQGEIIPNIDADKDVTLKDVAVVKKTAEIEENTDVQRRPEESQAQIYKIDLKHADKVLSMQDDELKPVELKEVVKVVTTAKLTTEVVTAAAATITAAPTLITDAIITTALSIARRRKGVVIRDLEETATPSIIIHSEPKSKDRGKRIMVEESKLLKKQAQIEQDEAYTRGSGKKKKKKESCMADQNLTAHARNFDIDISFPKLYDLMSKDTTPDVVMAGTNAASPVIMSSVLNSITKEGCGAHMVWLSLDSVHVINDKMKNSLIGKRLAFSVVECTSGADDEGFVEVKKTKSCGNNGGNKNFKLVSVNLKPQCRPKEKQSTKGANQKTTPSVGKKNDSTSRNGTFYISNLFEALNVENSVSEDVETGLEEECVLVDDDGKPLKNVDNLDDHSEDKIESVDNEMTSYLASKPSGVGYGQDMPYNIQFICDNLDIKVPSSIHVFQPSSFFDLEKDGVYMNRQNYNSQFDTGDGFYNAPPPVINSNIMDRQQQVCKESEFQYCDDNSQLLESVIYHTQKKMVNSKKDGHSKIHTAQGPRDRRVRLSIDVARKFFCLQDLLGFDKASKTLDWLFAKSKTAIKDLVEEMKHCSSSSATDQCEMVFQETIRKGSDEEDKYQRKKSETKFFDAKRKKMMRKYKSGVDVNQSRAEARARARERTKEKLHNKKHDEESKKITDNCYRPNHRLVLICPQPADTVISDYK</sequence>
<dbReference type="Pfam" id="PF03634">
    <property type="entry name" value="TCP"/>
    <property type="match status" value="1"/>
</dbReference>